<dbReference type="Pfam" id="PF13909">
    <property type="entry name" value="zf-H2C2_5"/>
    <property type="match status" value="1"/>
</dbReference>
<proteinExistence type="predicted"/>
<dbReference type="InterPro" id="IPR036236">
    <property type="entry name" value="Znf_C2H2_sf"/>
</dbReference>
<comment type="caution">
    <text evidence="8">The sequence shown here is derived from an EMBL/GenBank/DDBJ whole genome shotgun (WGS) entry which is preliminary data.</text>
</comment>
<dbReference type="SMART" id="SM00355">
    <property type="entry name" value="ZnF_C2H2"/>
    <property type="match status" value="4"/>
</dbReference>
<sequence length="538" mass="59932">MQNSVGNSNHRISPDIINIPNVPPPSTVESTGSLHHNVNLSLNNISEIPPGFYEFVFGDNGEVKILCKICGYTSNKKSNFKRHFTNMHSIHHDDDCSRSLECCGIRFITKGEKSQHTKSVHKTGYRCSICTKVFDRPALLQRHLAKHTGKKPYKCSLCPYQTPNKANAKRHIEKKHSDVQEGSILFLTDDGEQIQMETVSRSSRTDQDKVLVTAQKTVVKSNADSTSSPAYPLDLTRLPIETVTSSTISPPESIARTLMPMFPTDIKIDFQRGSFDTNKKRQINHSIEVILKSGVGLVKGNGVSAKPKRVTHCSNQGINELHMGRYCAPNWTHVSSRCPSDYVALNSQPFHQQHTCQDAYGSSAEANHASSQLVFRQCVHGCWHLEDNQASSQLSRMPFYESTMALASGLFNHTPDLRSLSSSSQTENSSSMSQKSEEDDDESEYIDVEGDDDEEEDVTELQRLSTCEELGTSSKGDSEHQEGSTGECDKMKAFVSPPVESEHSGKSNETESDENEPSLSDTDEYIPKKLRVSRAYYK</sequence>
<feature type="compositionally biased region" description="Basic and acidic residues" evidence="6">
    <location>
        <begin position="476"/>
        <end position="492"/>
    </location>
</feature>
<dbReference type="PANTHER" id="PTHR24408">
    <property type="entry name" value="ZINC FINGER PROTEIN"/>
    <property type="match status" value="1"/>
</dbReference>
<reference evidence="8 9" key="1">
    <citation type="submission" date="2024-08" db="EMBL/GenBank/DDBJ databases">
        <authorList>
            <person name="Cucini C."/>
            <person name="Frati F."/>
        </authorList>
    </citation>
    <scope>NUCLEOTIDE SEQUENCE [LARGE SCALE GENOMIC DNA]</scope>
</reference>
<dbReference type="SUPFAM" id="SSF57667">
    <property type="entry name" value="beta-beta-alpha zinc fingers"/>
    <property type="match status" value="1"/>
</dbReference>
<dbReference type="PROSITE" id="PS50157">
    <property type="entry name" value="ZINC_FINGER_C2H2_2"/>
    <property type="match status" value="1"/>
</dbReference>
<dbReference type="EMBL" id="CAXLJM020000049">
    <property type="protein sequence ID" value="CAL8114110.1"/>
    <property type="molecule type" value="Genomic_DNA"/>
</dbReference>
<dbReference type="InterPro" id="IPR013087">
    <property type="entry name" value="Znf_C2H2_type"/>
</dbReference>
<feature type="compositionally biased region" description="Basic residues" evidence="6">
    <location>
        <begin position="528"/>
        <end position="538"/>
    </location>
</feature>
<keyword evidence="3 5" id="KW-0863">Zinc-finger</keyword>
<feature type="compositionally biased region" description="Low complexity" evidence="6">
    <location>
        <begin position="419"/>
        <end position="434"/>
    </location>
</feature>
<keyword evidence="2" id="KW-0677">Repeat</keyword>
<evidence type="ECO:0000259" key="7">
    <source>
        <dbReference type="PROSITE" id="PS50157"/>
    </source>
</evidence>
<protein>
    <recommendedName>
        <fullName evidence="7">C2H2-type domain-containing protein</fullName>
    </recommendedName>
</protein>
<accession>A0ABP1QYZ5</accession>
<evidence type="ECO:0000256" key="1">
    <source>
        <dbReference type="ARBA" id="ARBA00022723"/>
    </source>
</evidence>
<feature type="region of interest" description="Disordered" evidence="6">
    <location>
        <begin position="417"/>
        <end position="538"/>
    </location>
</feature>
<evidence type="ECO:0000256" key="6">
    <source>
        <dbReference type="SAM" id="MobiDB-lite"/>
    </source>
</evidence>
<dbReference type="PANTHER" id="PTHR24408:SF58">
    <property type="entry name" value="TRANSCRIPTION FACTOR (TFIIIA), PUTATIVE (AFU_ORTHOLOGUE AFUA_1G05150)-RELATED"/>
    <property type="match status" value="1"/>
</dbReference>
<feature type="region of interest" description="Disordered" evidence="6">
    <location>
        <begin position="1"/>
        <end position="20"/>
    </location>
</feature>
<feature type="compositionally biased region" description="Acidic residues" evidence="6">
    <location>
        <begin position="437"/>
        <end position="459"/>
    </location>
</feature>
<dbReference type="PROSITE" id="PS00028">
    <property type="entry name" value="ZINC_FINGER_C2H2_1"/>
    <property type="match status" value="1"/>
</dbReference>
<keyword evidence="4" id="KW-0862">Zinc</keyword>
<dbReference type="Pfam" id="PF00096">
    <property type="entry name" value="zf-C2H2"/>
    <property type="match status" value="1"/>
</dbReference>
<evidence type="ECO:0000256" key="4">
    <source>
        <dbReference type="ARBA" id="ARBA00022833"/>
    </source>
</evidence>
<evidence type="ECO:0000313" key="8">
    <source>
        <dbReference type="EMBL" id="CAL8114110.1"/>
    </source>
</evidence>
<evidence type="ECO:0000313" key="9">
    <source>
        <dbReference type="Proteomes" id="UP001642540"/>
    </source>
</evidence>
<evidence type="ECO:0000256" key="5">
    <source>
        <dbReference type="PROSITE-ProRule" id="PRU00042"/>
    </source>
</evidence>
<feature type="compositionally biased region" description="Polar residues" evidence="6">
    <location>
        <begin position="1"/>
        <end position="11"/>
    </location>
</feature>
<organism evidence="8 9">
    <name type="scientific">Orchesella dallaii</name>
    <dbReference type="NCBI Taxonomy" id="48710"/>
    <lineage>
        <taxon>Eukaryota</taxon>
        <taxon>Metazoa</taxon>
        <taxon>Ecdysozoa</taxon>
        <taxon>Arthropoda</taxon>
        <taxon>Hexapoda</taxon>
        <taxon>Collembola</taxon>
        <taxon>Entomobryomorpha</taxon>
        <taxon>Entomobryoidea</taxon>
        <taxon>Orchesellidae</taxon>
        <taxon>Orchesellinae</taxon>
        <taxon>Orchesella</taxon>
    </lineage>
</organism>
<feature type="compositionally biased region" description="Basic and acidic residues" evidence="6">
    <location>
        <begin position="500"/>
        <end position="509"/>
    </location>
</feature>
<dbReference type="Proteomes" id="UP001642540">
    <property type="component" value="Unassembled WGS sequence"/>
</dbReference>
<keyword evidence="9" id="KW-1185">Reference proteome</keyword>
<evidence type="ECO:0000256" key="3">
    <source>
        <dbReference type="ARBA" id="ARBA00022771"/>
    </source>
</evidence>
<dbReference type="Gene3D" id="3.30.160.60">
    <property type="entry name" value="Classic Zinc Finger"/>
    <property type="match status" value="2"/>
</dbReference>
<keyword evidence="1" id="KW-0479">Metal-binding</keyword>
<evidence type="ECO:0000256" key="2">
    <source>
        <dbReference type="ARBA" id="ARBA00022737"/>
    </source>
</evidence>
<name>A0ABP1QYZ5_9HEXA</name>
<feature type="compositionally biased region" description="Acidic residues" evidence="6">
    <location>
        <begin position="510"/>
        <end position="524"/>
    </location>
</feature>
<feature type="domain" description="C2H2-type" evidence="7">
    <location>
        <begin position="125"/>
        <end position="152"/>
    </location>
</feature>
<gene>
    <name evidence="8" type="ORF">ODALV1_LOCUS16316</name>
</gene>